<reference evidence="4" key="1">
    <citation type="journal article" date="2019" name="Int. J. Syst. Evol. Microbiol.">
        <title>The Global Catalogue of Microorganisms (GCM) 10K type strain sequencing project: providing services to taxonomists for standard genome sequencing and annotation.</title>
        <authorList>
            <consortium name="The Broad Institute Genomics Platform"/>
            <consortium name="The Broad Institute Genome Sequencing Center for Infectious Disease"/>
            <person name="Wu L."/>
            <person name="Ma J."/>
        </authorList>
    </citation>
    <scope>NUCLEOTIDE SEQUENCE [LARGE SCALE GENOMIC DNA]</scope>
    <source>
        <strain evidence="4">JCM 13249</strain>
    </source>
</reference>
<evidence type="ECO:0000256" key="1">
    <source>
        <dbReference type="SAM" id="MobiDB-lite"/>
    </source>
</evidence>
<feature type="transmembrane region" description="Helical" evidence="2">
    <location>
        <begin position="6"/>
        <end position="26"/>
    </location>
</feature>
<proteinExistence type="predicted"/>
<gene>
    <name evidence="3" type="ORF">GCM10009681_43240</name>
</gene>
<dbReference type="RefSeq" id="WP_344084981.1">
    <property type="nucleotide sequence ID" value="NZ_BAAALS010000024.1"/>
</dbReference>
<evidence type="ECO:0000313" key="3">
    <source>
        <dbReference type="EMBL" id="GAA1767517.1"/>
    </source>
</evidence>
<organism evidence="3 4">
    <name type="scientific">Luedemannella helvata</name>
    <dbReference type="NCBI Taxonomy" id="349315"/>
    <lineage>
        <taxon>Bacteria</taxon>
        <taxon>Bacillati</taxon>
        <taxon>Actinomycetota</taxon>
        <taxon>Actinomycetes</taxon>
        <taxon>Micromonosporales</taxon>
        <taxon>Micromonosporaceae</taxon>
        <taxon>Luedemannella</taxon>
    </lineage>
</organism>
<dbReference type="EMBL" id="BAAALS010000024">
    <property type="protein sequence ID" value="GAA1767517.1"/>
    <property type="molecule type" value="Genomic_DNA"/>
</dbReference>
<keyword evidence="2" id="KW-0472">Membrane</keyword>
<keyword evidence="2" id="KW-0812">Transmembrane</keyword>
<protein>
    <submittedName>
        <fullName evidence="3">Uncharacterized protein</fullName>
    </submittedName>
</protein>
<keyword evidence="2" id="KW-1133">Transmembrane helix</keyword>
<sequence length="189" mass="21337">MDAVTQLVTIAAVLLGGLTTYLTNYLTERSRNKQLLLTRWDGRRLSSYSRFIDRCRAEVHAAVLLYEVRNNMREDPHDQQDLLTSLVRASERRALAFERVMLVGGATVIDAAHDLKDAVARVEWQARGVVLDELHDWRQRHVEVFAAINRFHEAARRELGVGGHFHADTHSDRGLLLPGQDKADDSAGS</sequence>
<accession>A0ABP4X455</accession>
<dbReference type="Proteomes" id="UP001500655">
    <property type="component" value="Unassembled WGS sequence"/>
</dbReference>
<evidence type="ECO:0000256" key="2">
    <source>
        <dbReference type="SAM" id="Phobius"/>
    </source>
</evidence>
<keyword evidence="4" id="KW-1185">Reference proteome</keyword>
<evidence type="ECO:0000313" key="4">
    <source>
        <dbReference type="Proteomes" id="UP001500655"/>
    </source>
</evidence>
<feature type="region of interest" description="Disordered" evidence="1">
    <location>
        <begin position="170"/>
        <end position="189"/>
    </location>
</feature>
<name>A0ABP4X455_9ACTN</name>
<comment type="caution">
    <text evidence="3">The sequence shown here is derived from an EMBL/GenBank/DDBJ whole genome shotgun (WGS) entry which is preliminary data.</text>
</comment>